<dbReference type="AlphaFoldDB" id="A0A7W9S7B8"/>
<dbReference type="InterPro" id="IPR029033">
    <property type="entry name" value="His_PPase_superfam"/>
</dbReference>
<comment type="caution">
    <text evidence="2">The sequence shown here is derived from an EMBL/GenBank/DDBJ whole genome shotgun (WGS) entry which is preliminary data.</text>
</comment>
<dbReference type="InterPro" id="IPR051021">
    <property type="entry name" value="Mito_Ser/Thr_phosphatase"/>
</dbReference>
<evidence type="ECO:0000313" key="2">
    <source>
        <dbReference type="EMBL" id="MBB6014654.1"/>
    </source>
</evidence>
<evidence type="ECO:0000313" key="3">
    <source>
        <dbReference type="Proteomes" id="UP000533306"/>
    </source>
</evidence>
<dbReference type="SMART" id="SM00855">
    <property type="entry name" value="PGAM"/>
    <property type="match status" value="1"/>
</dbReference>
<name>A0A7W9S7B8_9HYPH</name>
<keyword evidence="1" id="KW-0378">Hydrolase</keyword>
<proteinExistence type="predicted"/>
<gene>
    <name evidence="2" type="ORF">HNR59_004050</name>
</gene>
<reference evidence="2 3" key="1">
    <citation type="submission" date="2020-08" db="EMBL/GenBank/DDBJ databases">
        <title>Genomic Encyclopedia of Type Strains, Phase IV (KMG-IV): sequencing the most valuable type-strain genomes for metagenomic binning, comparative biology and taxonomic classification.</title>
        <authorList>
            <person name="Goeker M."/>
        </authorList>
    </citation>
    <scope>NUCLEOTIDE SEQUENCE [LARGE SCALE GENOMIC DNA]</scope>
    <source>
        <strain evidence="2 3">DSM 11099</strain>
    </source>
</reference>
<organism evidence="2 3">
    <name type="scientific">Aquamicrobium lusatiense</name>
    <dbReference type="NCBI Taxonomy" id="89772"/>
    <lineage>
        <taxon>Bacteria</taxon>
        <taxon>Pseudomonadati</taxon>
        <taxon>Pseudomonadota</taxon>
        <taxon>Alphaproteobacteria</taxon>
        <taxon>Hyphomicrobiales</taxon>
        <taxon>Phyllobacteriaceae</taxon>
        <taxon>Aquamicrobium</taxon>
    </lineage>
</organism>
<dbReference type="EMBL" id="JACHEU010000008">
    <property type="protein sequence ID" value="MBB6014654.1"/>
    <property type="molecule type" value="Genomic_DNA"/>
</dbReference>
<accession>A0A7W9S7B8</accession>
<dbReference type="RefSeq" id="WP_183832999.1">
    <property type="nucleotide sequence ID" value="NZ_JACHEU010000008.1"/>
</dbReference>
<protein>
    <submittedName>
        <fullName evidence="2">Broad specificity phosphatase PhoE</fullName>
    </submittedName>
</protein>
<keyword evidence="3" id="KW-1185">Reference proteome</keyword>
<dbReference type="SUPFAM" id="SSF53254">
    <property type="entry name" value="Phosphoglycerate mutase-like"/>
    <property type="match status" value="1"/>
</dbReference>
<sequence>MNAGRVILVRHGQASFGSKNYDRLSPVGVRQSQLLGQWWARYGQPPGTVVCGTLERHRETARACLEAWGLASLPLQEDAALNEFDHHDVLTRYAPNLADPEELANLLAGRVDAHRVFQRLFADAVTAWINDEQTGLYKESWQAFNARCADVLTRIANRCDADGSVIVFTSGGPIGSALQSALAIPDSKVLDIYWAIRNASITTMESRRGRLTASAFNVISHLEAVNDASLITYR</sequence>
<dbReference type="CDD" id="cd07067">
    <property type="entry name" value="HP_PGM_like"/>
    <property type="match status" value="1"/>
</dbReference>
<dbReference type="Pfam" id="PF00300">
    <property type="entry name" value="His_Phos_1"/>
    <property type="match status" value="2"/>
</dbReference>
<dbReference type="PANTHER" id="PTHR20935">
    <property type="entry name" value="PHOSPHOGLYCERATE MUTASE-RELATED"/>
    <property type="match status" value="1"/>
</dbReference>
<dbReference type="Gene3D" id="3.40.50.1240">
    <property type="entry name" value="Phosphoglycerate mutase-like"/>
    <property type="match status" value="1"/>
</dbReference>
<dbReference type="PANTHER" id="PTHR20935:SF0">
    <property type="entry name" value="SERINE_THREONINE-PROTEIN PHOSPHATASE PGAM5, MITOCHONDRIAL"/>
    <property type="match status" value="1"/>
</dbReference>
<dbReference type="GO" id="GO:0016787">
    <property type="term" value="F:hydrolase activity"/>
    <property type="evidence" value="ECO:0007669"/>
    <property type="project" value="UniProtKB-KW"/>
</dbReference>
<dbReference type="Proteomes" id="UP000533306">
    <property type="component" value="Unassembled WGS sequence"/>
</dbReference>
<dbReference type="InterPro" id="IPR013078">
    <property type="entry name" value="His_Pase_superF_clade-1"/>
</dbReference>
<evidence type="ECO:0000256" key="1">
    <source>
        <dbReference type="ARBA" id="ARBA00022801"/>
    </source>
</evidence>